<accession>A0A061R5K7</accession>
<dbReference type="EMBL" id="GBEZ01013129">
    <property type="protein sequence ID" value="JAC72828.1"/>
    <property type="molecule type" value="Transcribed_RNA"/>
</dbReference>
<keyword evidence="6" id="KW-0479">Metal-binding</keyword>
<gene>
    <name evidence="18" type="primary">PYK</name>
    <name evidence="18" type="ORF">TSPGSL018_11577</name>
    <name evidence="19" type="ORF">TSPGSL018_30392</name>
</gene>
<feature type="domain" description="Pyruvate kinase C-terminal" evidence="17">
    <location>
        <begin position="471"/>
        <end position="569"/>
    </location>
</feature>
<evidence type="ECO:0000256" key="1">
    <source>
        <dbReference type="ARBA" id="ARBA00001958"/>
    </source>
</evidence>
<keyword evidence="7" id="KW-0547">Nucleotide-binding</keyword>
<evidence type="ECO:0000256" key="5">
    <source>
        <dbReference type="ARBA" id="ARBA00022679"/>
    </source>
</evidence>
<comment type="similarity">
    <text evidence="3 14">Belongs to the pyruvate kinase family.</text>
</comment>
<evidence type="ECO:0000256" key="2">
    <source>
        <dbReference type="ARBA" id="ARBA00004997"/>
    </source>
</evidence>
<dbReference type="InterPro" id="IPR011037">
    <property type="entry name" value="Pyrv_Knase-like_insert_dom_sf"/>
</dbReference>
<dbReference type="Gene3D" id="3.20.20.60">
    <property type="entry name" value="Phosphoenolpyruvate-binding domains"/>
    <property type="match status" value="1"/>
</dbReference>
<reference evidence="18" key="1">
    <citation type="submission" date="2014-05" db="EMBL/GenBank/DDBJ databases">
        <title>The transcriptome of the halophilic microalga Tetraselmis sp. GSL018 isolated from the Great Salt Lake, Utah.</title>
        <authorList>
            <person name="Jinkerson R.E."/>
            <person name="D'Adamo S."/>
            <person name="Posewitz M.C."/>
        </authorList>
    </citation>
    <scope>NUCLEOTIDE SEQUENCE</scope>
    <source>
        <strain evidence="18">GSL018</strain>
    </source>
</reference>
<dbReference type="NCBIfam" id="TIGR01064">
    <property type="entry name" value="pyruv_kin"/>
    <property type="match status" value="1"/>
</dbReference>
<dbReference type="SUPFAM" id="SSF52935">
    <property type="entry name" value="PK C-terminal domain-like"/>
    <property type="match status" value="1"/>
</dbReference>
<dbReference type="Pfam" id="PF00224">
    <property type="entry name" value="PK"/>
    <property type="match status" value="1"/>
</dbReference>
<evidence type="ECO:0000256" key="3">
    <source>
        <dbReference type="ARBA" id="ARBA00008663"/>
    </source>
</evidence>
<evidence type="ECO:0000259" key="16">
    <source>
        <dbReference type="Pfam" id="PF00224"/>
    </source>
</evidence>
<evidence type="ECO:0000256" key="13">
    <source>
        <dbReference type="ARBA" id="ARBA00048152"/>
    </source>
</evidence>
<evidence type="ECO:0000256" key="7">
    <source>
        <dbReference type="ARBA" id="ARBA00022741"/>
    </source>
</evidence>
<dbReference type="InterPro" id="IPR015793">
    <property type="entry name" value="Pyrv_Knase_brl"/>
</dbReference>
<evidence type="ECO:0000313" key="19">
    <source>
        <dbReference type="EMBL" id="JAC72828.1"/>
    </source>
</evidence>
<dbReference type="Gene3D" id="3.40.1380.20">
    <property type="entry name" value="Pyruvate kinase, C-terminal domain"/>
    <property type="match status" value="1"/>
</dbReference>
<evidence type="ECO:0000256" key="14">
    <source>
        <dbReference type="RuleBase" id="RU000504"/>
    </source>
</evidence>
<comment type="pathway">
    <text evidence="2 14">Carbohydrate degradation; glycolysis; pyruvate from D-glyceraldehyde 3-phosphate: step 5/5.</text>
</comment>
<feature type="domain" description="Pyruvate kinase barrel" evidence="16">
    <location>
        <begin position="101"/>
        <end position="431"/>
    </location>
</feature>
<dbReference type="InterPro" id="IPR001697">
    <property type="entry name" value="Pyr_Knase"/>
</dbReference>
<dbReference type="PRINTS" id="PR01050">
    <property type="entry name" value="PYRUVTKNASE"/>
</dbReference>
<dbReference type="GO" id="GO:0005524">
    <property type="term" value="F:ATP binding"/>
    <property type="evidence" value="ECO:0007669"/>
    <property type="project" value="UniProtKB-KW"/>
</dbReference>
<keyword evidence="9" id="KW-0067">ATP-binding</keyword>
<dbReference type="GO" id="GO:0016301">
    <property type="term" value="F:kinase activity"/>
    <property type="evidence" value="ECO:0007669"/>
    <property type="project" value="UniProtKB-KW"/>
</dbReference>
<dbReference type="InterPro" id="IPR015813">
    <property type="entry name" value="Pyrv/PenolPyrv_kinase-like_dom"/>
</dbReference>
<dbReference type="PANTHER" id="PTHR11817">
    <property type="entry name" value="PYRUVATE KINASE"/>
    <property type="match status" value="1"/>
</dbReference>
<keyword evidence="12 18" id="KW-0670">Pyruvate</keyword>
<dbReference type="InterPro" id="IPR015806">
    <property type="entry name" value="Pyrv_Knase_insert_dom_sf"/>
</dbReference>
<feature type="compositionally biased region" description="Low complexity" evidence="15">
    <location>
        <begin position="36"/>
        <end position="47"/>
    </location>
</feature>
<comment type="catalytic activity">
    <reaction evidence="13 14">
        <text>pyruvate + ATP = phosphoenolpyruvate + ADP + H(+)</text>
        <dbReference type="Rhea" id="RHEA:18157"/>
        <dbReference type="ChEBI" id="CHEBI:15361"/>
        <dbReference type="ChEBI" id="CHEBI:15378"/>
        <dbReference type="ChEBI" id="CHEBI:30616"/>
        <dbReference type="ChEBI" id="CHEBI:58702"/>
        <dbReference type="ChEBI" id="CHEBI:456216"/>
        <dbReference type="EC" id="2.7.1.40"/>
    </reaction>
</comment>
<evidence type="ECO:0000256" key="12">
    <source>
        <dbReference type="ARBA" id="ARBA00023317"/>
    </source>
</evidence>
<keyword evidence="11 14" id="KW-0324">Glycolysis</keyword>
<evidence type="ECO:0000256" key="8">
    <source>
        <dbReference type="ARBA" id="ARBA00022777"/>
    </source>
</evidence>
<evidence type="ECO:0000259" key="17">
    <source>
        <dbReference type="Pfam" id="PF02887"/>
    </source>
</evidence>
<evidence type="ECO:0000256" key="10">
    <source>
        <dbReference type="ARBA" id="ARBA00022842"/>
    </source>
</evidence>
<dbReference type="SUPFAM" id="SSF50800">
    <property type="entry name" value="PK beta-barrel domain-like"/>
    <property type="match status" value="1"/>
</dbReference>
<keyword evidence="5 14" id="KW-0808">Transferase</keyword>
<evidence type="ECO:0000256" key="4">
    <source>
        <dbReference type="ARBA" id="ARBA00012142"/>
    </source>
</evidence>
<keyword evidence="8 14" id="KW-0418">Kinase</keyword>
<dbReference type="Pfam" id="PF02887">
    <property type="entry name" value="PK_C"/>
    <property type="match status" value="1"/>
</dbReference>
<evidence type="ECO:0000256" key="11">
    <source>
        <dbReference type="ARBA" id="ARBA00023152"/>
    </source>
</evidence>
<organism evidence="18">
    <name type="scientific">Tetraselmis sp. GSL018</name>
    <dbReference type="NCBI Taxonomy" id="582737"/>
    <lineage>
        <taxon>Eukaryota</taxon>
        <taxon>Viridiplantae</taxon>
        <taxon>Chlorophyta</taxon>
        <taxon>core chlorophytes</taxon>
        <taxon>Chlorodendrophyceae</taxon>
        <taxon>Chlorodendrales</taxon>
        <taxon>Chlorodendraceae</taxon>
        <taxon>Tetraselmis</taxon>
    </lineage>
</organism>
<dbReference type="InterPro" id="IPR036918">
    <property type="entry name" value="Pyrv_Knase_C_sf"/>
</dbReference>
<proteinExistence type="inferred from homology"/>
<comment type="cofactor">
    <cofactor evidence="1">
        <name>K(+)</name>
        <dbReference type="ChEBI" id="CHEBI:29103"/>
    </cofactor>
</comment>
<evidence type="ECO:0000256" key="15">
    <source>
        <dbReference type="SAM" id="MobiDB-lite"/>
    </source>
</evidence>
<dbReference type="InterPro" id="IPR015795">
    <property type="entry name" value="Pyrv_Knase_C"/>
</dbReference>
<dbReference type="GO" id="GO:0004743">
    <property type="term" value="F:pyruvate kinase activity"/>
    <property type="evidence" value="ECO:0007669"/>
    <property type="project" value="UniProtKB-EC"/>
</dbReference>
<dbReference type="GO" id="GO:0000287">
    <property type="term" value="F:magnesium ion binding"/>
    <property type="evidence" value="ECO:0007669"/>
    <property type="project" value="InterPro"/>
</dbReference>
<evidence type="ECO:0000256" key="6">
    <source>
        <dbReference type="ARBA" id="ARBA00022723"/>
    </source>
</evidence>
<dbReference type="PROSITE" id="PS00110">
    <property type="entry name" value="PYRUVATE_KINASE"/>
    <property type="match status" value="1"/>
</dbReference>
<evidence type="ECO:0000313" key="18">
    <source>
        <dbReference type="EMBL" id="JAC67268.1"/>
    </source>
</evidence>
<dbReference type="UniPathway" id="UPA00109">
    <property type="reaction ID" value="UER00188"/>
</dbReference>
<dbReference type="GO" id="GO:0030955">
    <property type="term" value="F:potassium ion binding"/>
    <property type="evidence" value="ECO:0007669"/>
    <property type="project" value="InterPro"/>
</dbReference>
<evidence type="ECO:0000256" key="9">
    <source>
        <dbReference type="ARBA" id="ARBA00022840"/>
    </source>
</evidence>
<sequence>MAMTAQQCFMKQSCTSFPQSSRFVVSARVPSIRPWLRSPSPVPRSRPALNAASPTKGKKGLNIDRDGAPVVANDDKASIDSFDFDSVLQRDLIANGPRSTRRTKIICTIGPKSCSSEMLEMLAEAGMNCARLNMTHETHEWHAAVIQRIRELNQKRGYSVAIMLDTEGSEVHLAQCEPLNAEEGLEVALTIRHMDSYPPNTFRVNYEGFVDDVKVGDMVVVDGGMLTMEVSSIEGPDVKCTVVDPGLLLSRANITLRDRQGRLIRGKNANLPVITAKDWLDIDFAISQGVDFLAISYVKSADVLANVKSYIDSRRSQDQSPIGVVAKIESSDALPNIESIARSADTVMIARGDLGAQIPLEQVPAVQQEITMVCQALGTPVIVASHLLQSMIQYPTPTRAEVADVAEVVRQKADALMLSGESAMGSYPEKAMDVLRAVAIRTEEWCRQESVQFDGSELPHISDNIEGRIQEEICQAAASMADKLKVKAICVFTRRGTTASMLSRCRPDCPIFAFTDANDVRRKANLRWGVMPFRFDFVSDVEVNVQLAFTFLKARGLAADGDHVVLVSDLKPTPDEAVRSIQVRQIK</sequence>
<protein>
    <recommendedName>
        <fullName evidence="4 14">Pyruvate kinase</fullName>
        <ecNumber evidence="4 14">2.7.1.40</ecNumber>
    </recommendedName>
</protein>
<dbReference type="SUPFAM" id="SSF51621">
    <property type="entry name" value="Phosphoenolpyruvate/pyruvate domain"/>
    <property type="match status" value="1"/>
</dbReference>
<dbReference type="EC" id="2.7.1.40" evidence="4 14"/>
<dbReference type="EMBL" id="GBEZ01019267">
    <property type="protein sequence ID" value="JAC67268.1"/>
    <property type="molecule type" value="Transcribed_RNA"/>
</dbReference>
<dbReference type="Gene3D" id="2.40.33.10">
    <property type="entry name" value="PK beta-barrel domain-like"/>
    <property type="match status" value="1"/>
</dbReference>
<dbReference type="AlphaFoldDB" id="A0A061R5K7"/>
<dbReference type="InterPro" id="IPR040442">
    <property type="entry name" value="Pyrv_kinase-like_dom_sf"/>
</dbReference>
<keyword evidence="10 14" id="KW-0460">Magnesium</keyword>
<dbReference type="InterPro" id="IPR018209">
    <property type="entry name" value="Pyrv_Knase_AS"/>
</dbReference>
<name>A0A061R5K7_9CHLO</name>
<feature type="region of interest" description="Disordered" evidence="15">
    <location>
        <begin position="36"/>
        <end position="61"/>
    </location>
</feature>